<dbReference type="EMBL" id="JH600068">
    <property type="protein sequence ID" value="EIG53606.1"/>
    <property type="molecule type" value="Genomic_DNA"/>
</dbReference>
<dbReference type="HOGENOM" id="CLU_1892869_0_0_7"/>
<sequence length="134" mass="13713">MDIKALLAAYAKSKTQYGGTGLLLLALLNVAQSGSPHSFGFAWDGAVYAIPVSLSGLLAAVAVALWGLVLWGRGTAPGPLVDAVALQAAKLEKYARQAKAYEALLAESFVKAQSALATEKPEGATPCVVSPPSS</sequence>
<protein>
    <submittedName>
        <fullName evidence="2">Uncharacterized protein</fullName>
    </submittedName>
</protein>
<evidence type="ECO:0000313" key="2">
    <source>
        <dbReference type="EMBL" id="EIG53606.1"/>
    </source>
</evidence>
<accession>I2Q1F0</accession>
<dbReference type="STRING" id="596152.DesU5LDRAFT_1932"/>
<organism evidence="2">
    <name type="scientific">Desulfovibrio sp. U5L</name>
    <dbReference type="NCBI Taxonomy" id="596152"/>
    <lineage>
        <taxon>Bacteria</taxon>
        <taxon>Pseudomonadati</taxon>
        <taxon>Thermodesulfobacteriota</taxon>
        <taxon>Desulfovibrionia</taxon>
        <taxon>Desulfovibrionales</taxon>
        <taxon>Desulfovibrionaceae</taxon>
        <taxon>Desulfovibrio</taxon>
    </lineage>
</organism>
<keyword evidence="1" id="KW-0812">Transmembrane</keyword>
<feature type="transmembrane region" description="Helical" evidence="1">
    <location>
        <begin position="49"/>
        <end position="71"/>
    </location>
</feature>
<dbReference type="AlphaFoldDB" id="I2Q1F0"/>
<gene>
    <name evidence="2" type="ORF">DesU5LDRAFT_1932</name>
</gene>
<keyword evidence="1" id="KW-0472">Membrane</keyword>
<reference evidence="2" key="1">
    <citation type="submission" date="2011-11" db="EMBL/GenBank/DDBJ databases">
        <title>Improved High-Quality Draft sequence of Desulfovibrio sp. U5L.</title>
        <authorList>
            <consortium name="US DOE Joint Genome Institute"/>
            <person name="Lucas S."/>
            <person name="Han J."/>
            <person name="Lapidus A."/>
            <person name="Cheng J.-F."/>
            <person name="Goodwin L."/>
            <person name="Pitluck S."/>
            <person name="Peters L."/>
            <person name="Ovchinnikova G."/>
            <person name="Held B."/>
            <person name="Detter J.C."/>
            <person name="Han C."/>
            <person name="Tapia R."/>
            <person name="Land M."/>
            <person name="Hauser L."/>
            <person name="Kyrpides N."/>
            <person name="Ivanova N."/>
            <person name="Pagani I."/>
            <person name="Gabster J."/>
            <person name="Walker C."/>
            <person name="Stolyar S."/>
            <person name="Stahl D."/>
            <person name="Arkin A."/>
            <person name="Dehal P."/>
            <person name="Hazen T."/>
            <person name="Woyke T."/>
        </authorList>
    </citation>
    <scope>NUCLEOTIDE SEQUENCE [LARGE SCALE GENOMIC DNA]</scope>
    <source>
        <strain evidence="2">U5L</strain>
    </source>
</reference>
<proteinExistence type="predicted"/>
<keyword evidence="1" id="KW-1133">Transmembrane helix</keyword>
<name>I2Q1F0_9BACT</name>
<evidence type="ECO:0000256" key="1">
    <source>
        <dbReference type="SAM" id="Phobius"/>
    </source>
</evidence>